<keyword evidence="1" id="KW-0418">Kinase</keyword>
<dbReference type="GO" id="GO:0016301">
    <property type="term" value="F:kinase activity"/>
    <property type="evidence" value="ECO:0007669"/>
    <property type="project" value="UniProtKB-KW"/>
</dbReference>
<comment type="caution">
    <text evidence="1">The sequence shown here is derived from an EMBL/GenBank/DDBJ whole genome shotgun (WGS) entry which is preliminary data.</text>
</comment>
<dbReference type="EMBL" id="JANRHA010000010">
    <property type="protein sequence ID" value="MDG3015861.1"/>
    <property type="molecule type" value="Genomic_DNA"/>
</dbReference>
<dbReference type="AlphaFoldDB" id="A0A9X4RI81"/>
<sequence>MTAILTETISDHGEHPVSDVVAAAERLLTRRTGATVTLVDPVDLGGSGAATVVRVRVAENPFSLPRTLVLKQVLDASGDLDQAFRREAVSYQFANSLTADTRPGPELIAHDLDERLLVLTDLGDAPAMGELLANKDEAEVTHSLMAMAQALGRMHAATFGREDDFAALMRRAGGTHAADPMAEQVHAAIEQVPGLLGELLGVTPSEAVVGLVTEAQHLFGAGGYRAFSPADLCPDNILVNGSGVRFLDYEFGGFRDATLDIAYALVPFPGCLCTIDLNRDQALSMIEAWRAEVVGIWSQLRDDSALYARILEAQLIWVWLSTYLYLPDDEIRMTIAGQHELASPRGAALRQRWQGLAEFAETLGVTEIADHAREVAAALANGI</sequence>
<name>A0A9X4RI81_9ACTN</name>
<dbReference type="InterPro" id="IPR011009">
    <property type="entry name" value="Kinase-like_dom_sf"/>
</dbReference>
<keyword evidence="2" id="KW-1185">Reference proteome</keyword>
<proteinExistence type="predicted"/>
<dbReference type="Proteomes" id="UP001152755">
    <property type="component" value="Unassembled WGS sequence"/>
</dbReference>
<dbReference type="SUPFAM" id="SSF56112">
    <property type="entry name" value="Protein kinase-like (PK-like)"/>
    <property type="match status" value="1"/>
</dbReference>
<reference evidence="1" key="1">
    <citation type="submission" date="2022-08" db="EMBL/GenBank/DDBJ databases">
        <title>Genome analysis of Corynebacteriales strain.</title>
        <authorList>
            <person name="Lee S.D."/>
        </authorList>
    </citation>
    <scope>NUCLEOTIDE SEQUENCE</scope>
    <source>
        <strain evidence="1">D3-21</strain>
    </source>
</reference>
<evidence type="ECO:0000313" key="2">
    <source>
        <dbReference type="Proteomes" id="UP001152755"/>
    </source>
</evidence>
<dbReference type="Gene3D" id="3.90.1200.10">
    <property type="match status" value="1"/>
</dbReference>
<protein>
    <submittedName>
        <fullName evidence="1">Kinase</fullName>
    </submittedName>
</protein>
<keyword evidence="1" id="KW-0808">Transferase</keyword>
<gene>
    <name evidence="1" type="ORF">NVS88_14965</name>
</gene>
<evidence type="ECO:0000313" key="1">
    <source>
        <dbReference type="EMBL" id="MDG3015861.1"/>
    </source>
</evidence>
<organism evidence="1 2">
    <name type="scientific">Speluncibacter jeojiensis</name>
    <dbReference type="NCBI Taxonomy" id="2710754"/>
    <lineage>
        <taxon>Bacteria</taxon>
        <taxon>Bacillati</taxon>
        <taxon>Actinomycetota</taxon>
        <taxon>Actinomycetes</taxon>
        <taxon>Mycobacteriales</taxon>
        <taxon>Speluncibacteraceae</taxon>
        <taxon>Speluncibacter</taxon>
    </lineage>
</organism>
<dbReference type="RefSeq" id="WP_277833377.1">
    <property type="nucleotide sequence ID" value="NZ_JAAIVF010000004.1"/>
</dbReference>
<accession>A0A9X4RI81</accession>